<dbReference type="PROSITE" id="PS51272">
    <property type="entry name" value="SLH"/>
    <property type="match status" value="3"/>
</dbReference>
<sequence>MKRNTIIITTAIILFLNGGFLHNRVHAMAGEERVKSTELQTPFQDISSSFWAATPILTLKEKGYMDGYQDGTFKPNQYATRAEAASVIARSLEIPLETDFELNAKDLSPSHQYYQEICKLAELGIVQNSEHFRPEEPLRRAQIAKMLALSYGVQVDHVNKTSFKDYKKDYWARDYIESLADVGIIEGTTPTTFSPNQYVTRAQLAVLVYRGIEFQNKIKSYQLAYDYLSKHYISTVNSAVNWTNEVIDLVNEERKKVGVPPLKQDLALTQLAIIKAQDMIQRKYFDHFSPYYGHPWDMATLFDYEFTRFGENIARNFDQPKDVVNAWMASEKHRENMLKENYTNIGVGIKSDSQGNYYWVQLFSSK</sequence>
<dbReference type="InterPro" id="IPR035940">
    <property type="entry name" value="CAP_sf"/>
</dbReference>
<dbReference type="InterPro" id="IPR001119">
    <property type="entry name" value="SLH_dom"/>
</dbReference>
<feature type="domain" description="SLH" evidence="1">
    <location>
        <begin position="159"/>
        <end position="222"/>
    </location>
</feature>
<dbReference type="Gene3D" id="3.40.33.10">
    <property type="entry name" value="CAP"/>
    <property type="match status" value="1"/>
</dbReference>
<protein>
    <submittedName>
        <fullName evidence="2">Uncharacterized protein YkwD</fullName>
    </submittedName>
</protein>
<keyword evidence="3" id="KW-1185">Reference proteome</keyword>
<name>A0A840PKX6_URETH</name>
<dbReference type="PANTHER" id="PTHR31157">
    <property type="entry name" value="SCP DOMAIN-CONTAINING PROTEIN"/>
    <property type="match status" value="1"/>
</dbReference>
<dbReference type="EMBL" id="JACHGZ010000014">
    <property type="protein sequence ID" value="MBB5149075.1"/>
    <property type="molecule type" value="Genomic_DNA"/>
</dbReference>
<reference evidence="2 3" key="1">
    <citation type="submission" date="2020-08" db="EMBL/GenBank/DDBJ databases">
        <title>Genomic Encyclopedia of Type Strains, Phase IV (KMG-IV): sequencing the most valuable type-strain genomes for metagenomic binning, comparative biology and taxonomic classification.</title>
        <authorList>
            <person name="Goeker M."/>
        </authorList>
    </citation>
    <scope>NUCLEOTIDE SEQUENCE [LARGE SCALE GENOMIC DNA]</scope>
    <source>
        <strain evidence="2 3">DSM 10633</strain>
    </source>
</reference>
<dbReference type="Pfam" id="PF00188">
    <property type="entry name" value="CAP"/>
    <property type="match status" value="1"/>
</dbReference>
<proteinExistence type="predicted"/>
<evidence type="ECO:0000259" key="1">
    <source>
        <dbReference type="PROSITE" id="PS51272"/>
    </source>
</evidence>
<evidence type="ECO:0000313" key="2">
    <source>
        <dbReference type="EMBL" id="MBB5149075.1"/>
    </source>
</evidence>
<dbReference type="CDD" id="cd05379">
    <property type="entry name" value="CAP_bacterial"/>
    <property type="match status" value="1"/>
</dbReference>
<comment type="caution">
    <text evidence="2">The sequence shown here is derived from an EMBL/GenBank/DDBJ whole genome shotgun (WGS) entry which is preliminary data.</text>
</comment>
<gene>
    <name evidence="2" type="ORF">HNR36_001462</name>
</gene>
<organism evidence="2 3">
    <name type="scientific">Ureibacillus thermosphaericus</name>
    <dbReference type="NCBI Taxonomy" id="51173"/>
    <lineage>
        <taxon>Bacteria</taxon>
        <taxon>Bacillati</taxon>
        <taxon>Bacillota</taxon>
        <taxon>Bacilli</taxon>
        <taxon>Bacillales</taxon>
        <taxon>Caryophanaceae</taxon>
        <taxon>Ureibacillus</taxon>
    </lineage>
</organism>
<dbReference type="AlphaFoldDB" id="A0A840PKX6"/>
<feature type="domain" description="SLH" evidence="1">
    <location>
        <begin position="39"/>
        <end position="102"/>
    </location>
</feature>
<evidence type="ECO:0000313" key="3">
    <source>
        <dbReference type="Proteomes" id="UP000557217"/>
    </source>
</evidence>
<feature type="domain" description="SLH" evidence="1">
    <location>
        <begin position="103"/>
        <end position="157"/>
    </location>
</feature>
<dbReference type="Proteomes" id="UP000557217">
    <property type="component" value="Unassembled WGS sequence"/>
</dbReference>
<accession>A0A840PKX6</accession>
<dbReference type="Pfam" id="PF00395">
    <property type="entry name" value="SLH"/>
    <property type="match status" value="3"/>
</dbReference>
<dbReference type="PANTHER" id="PTHR31157:SF1">
    <property type="entry name" value="SCP DOMAIN-CONTAINING PROTEIN"/>
    <property type="match status" value="1"/>
</dbReference>
<dbReference type="SUPFAM" id="SSF55797">
    <property type="entry name" value="PR-1-like"/>
    <property type="match status" value="1"/>
</dbReference>
<dbReference type="RefSeq" id="WP_168412352.1">
    <property type="nucleotide sequence ID" value="NZ_JAAXPW010000015.1"/>
</dbReference>
<dbReference type="InterPro" id="IPR014044">
    <property type="entry name" value="CAP_dom"/>
</dbReference>